<dbReference type="Gene3D" id="3.40.50.1820">
    <property type="entry name" value="alpha/beta hydrolase"/>
    <property type="match status" value="1"/>
</dbReference>
<reference evidence="2" key="2">
    <citation type="journal article" date="2023" name="IMA Fungus">
        <title>Comparative genomic study of the Penicillium genus elucidates a diverse pangenome and 15 lateral gene transfer events.</title>
        <authorList>
            <person name="Petersen C."/>
            <person name="Sorensen T."/>
            <person name="Nielsen M.R."/>
            <person name="Sondergaard T.E."/>
            <person name="Sorensen J.L."/>
            <person name="Fitzpatrick D.A."/>
            <person name="Frisvad J.C."/>
            <person name="Nielsen K.L."/>
        </authorList>
    </citation>
    <scope>NUCLEOTIDE SEQUENCE</scope>
    <source>
        <strain evidence="2">IBT 29677</strain>
    </source>
</reference>
<dbReference type="PANTHER" id="PTHR23024:SF166">
    <property type="entry name" value="ALPHA_BETA HYDROLASE FOLD-3 DOMAIN-CONTAINING PROTEIN-RELATED"/>
    <property type="match status" value="1"/>
</dbReference>
<accession>A0A9W9W5D9</accession>
<keyword evidence="3" id="KW-1185">Reference proteome</keyword>
<dbReference type="AlphaFoldDB" id="A0A9W9W5D9"/>
<comment type="caution">
    <text evidence="2">The sequence shown here is derived from an EMBL/GenBank/DDBJ whole genome shotgun (WGS) entry which is preliminary data.</text>
</comment>
<organism evidence="2 3">
    <name type="scientific">Penicillium cosmopolitanum</name>
    <dbReference type="NCBI Taxonomy" id="1131564"/>
    <lineage>
        <taxon>Eukaryota</taxon>
        <taxon>Fungi</taxon>
        <taxon>Dikarya</taxon>
        <taxon>Ascomycota</taxon>
        <taxon>Pezizomycotina</taxon>
        <taxon>Eurotiomycetes</taxon>
        <taxon>Eurotiomycetidae</taxon>
        <taxon>Eurotiales</taxon>
        <taxon>Aspergillaceae</taxon>
        <taxon>Penicillium</taxon>
    </lineage>
</organism>
<proteinExistence type="predicted"/>
<feature type="domain" description="Alpha/beta hydrolase fold-3" evidence="1">
    <location>
        <begin position="80"/>
        <end position="222"/>
    </location>
</feature>
<evidence type="ECO:0000259" key="1">
    <source>
        <dbReference type="Pfam" id="PF07859"/>
    </source>
</evidence>
<dbReference type="InterPro" id="IPR029058">
    <property type="entry name" value="AB_hydrolase_fold"/>
</dbReference>
<evidence type="ECO:0000313" key="2">
    <source>
        <dbReference type="EMBL" id="KAJ5403773.1"/>
    </source>
</evidence>
<gene>
    <name evidence="2" type="ORF">N7509_003644</name>
</gene>
<dbReference type="RefSeq" id="XP_056491015.1">
    <property type="nucleotide sequence ID" value="XM_056628281.1"/>
</dbReference>
<dbReference type="SUPFAM" id="SSF53474">
    <property type="entry name" value="alpha/beta-Hydrolases"/>
    <property type="match status" value="1"/>
</dbReference>
<evidence type="ECO:0000313" key="3">
    <source>
        <dbReference type="Proteomes" id="UP001147747"/>
    </source>
</evidence>
<dbReference type="GO" id="GO:0016787">
    <property type="term" value="F:hydrolase activity"/>
    <property type="evidence" value="ECO:0007669"/>
    <property type="project" value="InterPro"/>
</dbReference>
<dbReference type="InterPro" id="IPR013094">
    <property type="entry name" value="AB_hydrolase_3"/>
</dbReference>
<dbReference type="PANTHER" id="PTHR23024">
    <property type="entry name" value="ARYLACETAMIDE DEACETYLASE"/>
    <property type="match status" value="1"/>
</dbReference>
<dbReference type="Proteomes" id="UP001147747">
    <property type="component" value="Unassembled WGS sequence"/>
</dbReference>
<dbReference type="EMBL" id="JAPZBU010000005">
    <property type="protein sequence ID" value="KAJ5403773.1"/>
    <property type="molecule type" value="Genomic_DNA"/>
</dbReference>
<dbReference type="GO" id="GO:0072330">
    <property type="term" value="P:monocarboxylic acid biosynthetic process"/>
    <property type="evidence" value="ECO:0007669"/>
    <property type="project" value="UniProtKB-ARBA"/>
</dbReference>
<dbReference type="InterPro" id="IPR050466">
    <property type="entry name" value="Carboxylest/Gibb_receptor"/>
</dbReference>
<name>A0A9W9W5D9_9EURO</name>
<reference evidence="2" key="1">
    <citation type="submission" date="2022-12" db="EMBL/GenBank/DDBJ databases">
        <authorList>
            <person name="Petersen C."/>
        </authorList>
    </citation>
    <scope>NUCLEOTIDE SEQUENCE</scope>
    <source>
        <strain evidence="2">IBT 29677</strain>
    </source>
</reference>
<sequence length="294" mass="32365">MAVYSESWLQLETASGGRVALSGNASEMRQQFAGLFADLSPNYPPATDVLSIIEGAHESIKYRVYIPKNTTPDKLLPIGIYTHGGGFLLGDLETEDFICRELVEQTNTIIVSVDYRLSPNHHYPAQLSDTIKILEWANSNARSFGGDADQFFTIGTSAGASLALISAREIVSGRTSVNPECLRGVVAISPFTAHPDYIPQEYRSDYTSYDELGDTAPVISRAVMSKLFRCDPLRDDGQVFASALREAGVTVRERIYQGLPHCLWFFSTLPEWAEFIHDTVAAIQFIVGTSKATK</sequence>
<dbReference type="OrthoDB" id="408631at2759"/>
<dbReference type="GeneID" id="81367261"/>
<dbReference type="Pfam" id="PF07859">
    <property type="entry name" value="Abhydrolase_3"/>
    <property type="match status" value="1"/>
</dbReference>
<dbReference type="GO" id="GO:0017000">
    <property type="term" value="P:antibiotic biosynthetic process"/>
    <property type="evidence" value="ECO:0007669"/>
    <property type="project" value="UniProtKB-ARBA"/>
</dbReference>
<protein>
    <recommendedName>
        <fullName evidence="1">Alpha/beta hydrolase fold-3 domain-containing protein</fullName>
    </recommendedName>
</protein>